<dbReference type="OMA" id="SFLICHV"/>
<dbReference type="GeneID" id="185324"/>
<evidence type="ECO:0000313" key="4">
    <source>
        <dbReference type="Proteomes" id="UP000001940"/>
    </source>
</evidence>
<evidence type="ECO:0000259" key="2">
    <source>
        <dbReference type="Pfam" id="PF26530"/>
    </source>
</evidence>
<dbReference type="UCSC" id="F35H8.1">
    <property type="organism name" value="c. elegans"/>
</dbReference>
<dbReference type="EMBL" id="BX284602">
    <property type="protein sequence ID" value="CAA85323.2"/>
    <property type="molecule type" value="Genomic_DNA"/>
</dbReference>
<reference evidence="3 4" key="1">
    <citation type="journal article" date="1998" name="Science">
        <title>Genome sequence of the nematode C. elegans: a platform for investigating biology.</title>
        <authorList>
            <consortium name="The C. elegans sequencing consortium"/>
            <person name="Sulson J.E."/>
            <person name="Waterston R."/>
        </authorList>
    </citation>
    <scope>NUCLEOTIDE SEQUENCE [LARGE SCALE GENOMIC DNA]</scope>
    <source>
        <strain evidence="3 4">Bristol N2</strain>
    </source>
</reference>
<dbReference type="OrthoDB" id="5868823at2759"/>
<keyword evidence="4" id="KW-1185">Reference proteome</keyword>
<dbReference type="AGR" id="WB:WBGene00009446"/>
<feature type="signal peptide" evidence="1">
    <location>
        <begin position="1"/>
        <end position="19"/>
    </location>
</feature>
<organism evidence="3 4">
    <name type="scientific">Caenorhabditis elegans</name>
    <dbReference type="NCBI Taxonomy" id="6239"/>
    <lineage>
        <taxon>Eukaryota</taxon>
        <taxon>Metazoa</taxon>
        <taxon>Ecdysozoa</taxon>
        <taxon>Nematoda</taxon>
        <taxon>Chromadorea</taxon>
        <taxon>Rhabditida</taxon>
        <taxon>Rhabditina</taxon>
        <taxon>Rhabditomorpha</taxon>
        <taxon>Rhabditoidea</taxon>
        <taxon>Rhabditidae</taxon>
        <taxon>Peloderinae</taxon>
        <taxon>Caenorhabditis</taxon>
    </lineage>
</organism>
<proteinExistence type="predicted"/>
<dbReference type="CTD" id="185324"/>
<dbReference type="Pfam" id="PF26530">
    <property type="entry name" value="NTF2_3"/>
    <property type="match status" value="1"/>
</dbReference>
<evidence type="ECO:0000256" key="1">
    <source>
        <dbReference type="SAM" id="SignalP"/>
    </source>
</evidence>
<sequence length="150" mass="17587">MRYLSNLLCLTLTFIVCFGAERDADEEAYVLMNLLKQSIDMDQTEALPGFVSRDFTYDTCKGIWNRDKYMEYLKVFSSRPDGGMQPMSTDWKVTNAHFNDNTLYFNIHNYNQHLAIYPDLEFEAKKIGKDERYILTRGKISKCGTLEKEY</sequence>
<dbReference type="KEGG" id="cel:CELE_F35H8.1"/>
<dbReference type="PIR" id="T21818">
    <property type="entry name" value="T21818"/>
</dbReference>
<dbReference type="RefSeq" id="NP_496053.2">
    <property type="nucleotide sequence ID" value="NM_063652.2"/>
</dbReference>
<dbReference type="Bgee" id="WBGene00009446">
    <property type="expression patterns" value="Expressed in larva and 1 other cell type or tissue"/>
</dbReference>
<name>Q20080_CAEEL</name>
<protein>
    <submittedName>
        <fullName evidence="3">Secreted protein</fullName>
    </submittedName>
</protein>
<dbReference type="InterPro" id="IPR058721">
    <property type="entry name" value="NTF2_3"/>
</dbReference>
<feature type="domain" description="NTF2-like" evidence="2">
    <location>
        <begin position="29"/>
        <end position="144"/>
    </location>
</feature>
<gene>
    <name evidence="3" type="ORF">CELE_F35H8.1</name>
    <name evidence="3 5" type="ORF">F35H8.1</name>
</gene>
<dbReference type="eggNOG" id="ENOG502RWTT">
    <property type="taxonomic scope" value="Eukaryota"/>
</dbReference>
<dbReference type="STRING" id="6239.F35H8.1.1"/>
<dbReference type="WormBase" id="F35H8.1">
    <property type="protein sequence ID" value="CE35867"/>
    <property type="gene ID" value="WBGene00009446"/>
</dbReference>
<dbReference type="InParanoid" id="Q20080"/>
<accession>Q20080</accession>
<feature type="chain" id="PRO_5004199241" evidence="1">
    <location>
        <begin position="20"/>
        <end position="150"/>
    </location>
</feature>
<keyword evidence="1" id="KW-0732">Signal</keyword>
<dbReference type="AlphaFoldDB" id="Q20080"/>
<dbReference type="Proteomes" id="UP000001940">
    <property type="component" value="Chromosome II"/>
</dbReference>
<dbReference type="FunCoup" id="Q20080">
    <property type="interactions" value="855"/>
</dbReference>
<evidence type="ECO:0000313" key="5">
    <source>
        <dbReference type="WormBase" id="F35H8.1"/>
    </source>
</evidence>
<dbReference type="PaxDb" id="6239-F35H8.1"/>
<dbReference type="HOGENOM" id="CLU_150861_0_0_1"/>
<evidence type="ECO:0000313" key="3">
    <source>
        <dbReference type="EMBL" id="CAA85323.2"/>
    </source>
</evidence>